<dbReference type="InterPro" id="IPR006311">
    <property type="entry name" value="TAT_signal"/>
</dbReference>
<dbReference type="PROSITE" id="PS51318">
    <property type="entry name" value="TAT"/>
    <property type="match status" value="1"/>
</dbReference>
<dbReference type="Gene3D" id="3.20.20.80">
    <property type="entry name" value="Glycosidases"/>
    <property type="match status" value="1"/>
</dbReference>
<dbReference type="EMBL" id="FNVU01000014">
    <property type="protein sequence ID" value="SEG83715.1"/>
    <property type="molecule type" value="Genomic_DNA"/>
</dbReference>
<protein>
    <submittedName>
        <fullName evidence="1">Uncharacterized protein</fullName>
    </submittedName>
</protein>
<dbReference type="InterPro" id="IPR017853">
    <property type="entry name" value="GH"/>
</dbReference>
<name>A0A1H6DGA7_9ACTN</name>
<evidence type="ECO:0000313" key="2">
    <source>
        <dbReference type="Proteomes" id="UP000236754"/>
    </source>
</evidence>
<proteinExistence type="predicted"/>
<sequence length="474" mass="49677">MSERNHPVPGASRGLNRRRLLQAAGLGAGVLAAGGTAAGLAATSGDAHGTADDAASAVDAAASADLPLTGGPDFPIGLYWPPHPFETTPARYREITDAGFTFLITGNYQLDEASANQALSMADQVGLKVLVAGDPRVGVVAQHMTVTDDRSVPASITTADASDWIRSATASYAHHTSFAGFSLYDEPATSRFPTVGALTGIVRTTAPTLLPYANINRGNGAHYTRFVQQYLDTVKPSLISFDRYPILTDRVDTDYFDTWARVRTAALAAGIPAWTYIQSTGFSGHATPTASQLAWQVNVSLAYGCKGIQYFTYWTPDAARGEGYTEALITTDGRRTPLYAAAATLNSTWLQPVGRQLKPLVSESVQHANDTPLPTGTTAFAPGSHLTGATGDPAILGLFKAAPGASDDGTRHLLVTNRDPDRPATVRIGLDRSAVGGVSRFAPSTGTYPRASGAAEVDVTLAAGGAALYRLSPR</sequence>
<dbReference type="AlphaFoldDB" id="A0A1H6DGA7"/>
<evidence type="ECO:0000313" key="1">
    <source>
        <dbReference type="EMBL" id="SEG83715.1"/>
    </source>
</evidence>
<dbReference type="Proteomes" id="UP000236754">
    <property type="component" value="Unassembled WGS sequence"/>
</dbReference>
<reference evidence="1 2" key="1">
    <citation type="submission" date="2016-10" db="EMBL/GenBank/DDBJ databases">
        <authorList>
            <person name="de Groot N.N."/>
        </authorList>
    </citation>
    <scope>NUCLEOTIDE SEQUENCE [LARGE SCALE GENOMIC DNA]</scope>
    <source>
        <strain evidence="1 2">CGMCC 4.2023</strain>
    </source>
</reference>
<organism evidence="1 2">
    <name type="scientific">Actinacidiphila yanglinensis</name>
    <dbReference type="NCBI Taxonomy" id="310779"/>
    <lineage>
        <taxon>Bacteria</taxon>
        <taxon>Bacillati</taxon>
        <taxon>Actinomycetota</taxon>
        <taxon>Actinomycetes</taxon>
        <taxon>Kitasatosporales</taxon>
        <taxon>Streptomycetaceae</taxon>
        <taxon>Actinacidiphila</taxon>
    </lineage>
</organism>
<dbReference type="SUPFAM" id="SSF51445">
    <property type="entry name" value="(Trans)glycosidases"/>
    <property type="match status" value="1"/>
</dbReference>
<dbReference type="OrthoDB" id="2569184at2"/>
<accession>A0A1H6DGA7</accession>
<keyword evidence="2" id="KW-1185">Reference proteome</keyword>
<gene>
    <name evidence="1" type="ORF">SAMN05216223_114134</name>
</gene>